<gene>
    <name evidence="1" type="ORF">CDO35_00790</name>
</gene>
<dbReference type="RefSeq" id="WP_099522138.1">
    <property type="nucleotide sequence ID" value="NZ_NIQU01000001.1"/>
</dbReference>
<evidence type="ECO:0008006" key="3">
    <source>
        <dbReference type="Google" id="ProtNLM"/>
    </source>
</evidence>
<dbReference type="Pfam" id="PF14022">
    <property type="entry name" value="DUF4238"/>
    <property type="match status" value="1"/>
</dbReference>
<sequence>MSKPISHHYLPRGILKSFCYGKKEKLFFYSKDNGMGEHPSGLRGLACINKFYDYKGQNKSLEVDLFNKIDSDAAIIVRKILLSERLPILDAVEMEGIAIYVASQICRVPYVLDALKRLAEGFVDDVSSDFKIFDGDVKSFFLEHVKPSSELYKEILLKKRMTVFRSDDDRFIIGDNPVVFFDHGNVVVRDKYSSAISAKVFMLPISPSSVLVFYDEDAYGNLQVYLSQCNRWQFINAVDKVFSGSEALLLAGEKQYYKDAYEYVVGIDPGYVKHYGIVKGDRIRVALPRIAFKGEARNVLRDMIR</sequence>
<dbReference type="Proteomes" id="UP000229504">
    <property type="component" value="Unassembled WGS sequence"/>
</dbReference>
<proteinExistence type="predicted"/>
<dbReference type="InterPro" id="IPR025332">
    <property type="entry name" value="DUF4238"/>
</dbReference>
<dbReference type="AlphaFoldDB" id="A0A2G5FUC2"/>
<comment type="caution">
    <text evidence="1">The sequence shown here is derived from an EMBL/GenBank/DDBJ whole genome shotgun (WGS) entry which is preliminary data.</text>
</comment>
<evidence type="ECO:0000313" key="1">
    <source>
        <dbReference type="EMBL" id="PIA71560.1"/>
    </source>
</evidence>
<organism evidence="1 2">
    <name type="scientific">Pseudomonas sediminis</name>
    <dbReference type="NCBI Taxonomy" id="1691904"/>
    <lineage>
        <taxon>Bacteria</taxon>
        <taxon>Pseudomonadati</taxon>
        <taxon>Pseudomonadota</taxon>
        <taxon>Gammaproteobacteria</taxon>
        <taxon>Pseudomonadales</taxon>
        <taxon>Pseudomonadaceae</taxon>
        <taxon>Pseudomonas</taxon>
    </lineage>
</organism>
<accession>A0A2G5FUC2</accession>
<dbReference type="EMBL" id="NIQU01000001">
    <property type="protein sequence ID" value="PIA71560.1"/>
    <property type="molecule type" value="Genomic_DNA"/>
</dbReference>
<evidence type="ECO:0000313" key="2">
    <source>
        <dbReference type="Proteomes" id="UP000229504"/>
    </source>
</evidence>
<protein>
    <recommendedName>
        <fullName evidence="3">DUF4238 domain-containing protein</fullName>
    </recommendedName>
</protein>
<name>A0A2G5FUC2_9PSED</name>
<reference evidence="2" key="1">
    <citation type="submission" date="2017-06" db="EMBL/GenBank/DDBJ databases">
        <authorList>
            <person name="Rastogi G."/>
            <person name="Vaishampayan P."/>
            <person name="Seuylemezian A."/>
        </authorList>
    </citation>
    <scope>NUCLEOTIDE SEQUENCE [LARGE SCALE GENOMIC DNA]</scope>
    <source>
        <strain evidence="2">PI11</strain>
    </source>
</reference>